<proteinExistence type="predicted"/>
<evidence type="ECO:0000313" key="2">
    <source>
        <dbReference type="Proteomes" id="UP001165063"/>
    </source>
</evidence>
<accession>A0A9W6Z594</accession>
<reference evidence="1" key="1">
    <citation type="submission" date="2023-04" db="EMBL/GenBank/DDBJ databases">
        <title>Ambrosiozyma monospora NBRC 1965.</title>
        <authorList>
            <person name="Ichikawa N."/>
            <person name="Sato H."/>
            <person name="Tonouchi N."/>
        </authorList>
    </citation>
    <scope>NUCLEOTIDE SEQUENCE</scope>
    <source>
        <strain evidence="1">NBRC 1965</strain>
    </source>
</reference>
<sequence length="134" mass="15839">MQQVVILDRWTPMKQFQKTMLNEYLKYTEATPFTTKTPCLSLGKIYKEKGRKITARLNRLRINFGSNSELQNLLNKPEITLTCGKETITREHILFKCDNVMGQELNNDEIKGLLFEEKGLFLMMELIEEKEWKF</sequence>
<organism evidence="1 2">
    <name type="scientific">Ambrosiozyma monospora</name>
    <name type="common">Yeast</name>
    <name type="synonym">Endomycopsis monosporus</name>
    <dbReference type="NCBI Taxonomy" id="43982"/>
    <lineage>
        <taxon>Eukaryota</taxon>
        <taxon>Fungi</taxon>
        <taxon>Dikarya</taxon>
        <taxon>Ascomycota</taxon>
        <taxon>Saccharomycotina</taxon>
        <taxon>Pichiomycetes</taxon>
        <taxon>Pichiales</taxon>
        <taxon>Pichiaceae</taxon>
        <taxon>Ambrosiozyma</taxon>
    </lineage>
</organism>
<dbReference type="AlphaFoldDB" id="A0A9W6Z594"/>
<evidence type="ECO:0000313" key="1">
    <source>
        <dbReference type="EMBL" id="GMG45474.1"/>
    </source>
</evidence>
<protein>
    <submittedName>
        <fullName evidence="1">Unnamed protein product</fullName>
    </submittedName>
</protein>
<comment type="caution">
    <text evidence="1">The sequence shown here is derived from an EMBL/GenBank/DDBJ whole genome shotgun (WGS) entry which is preliminary data.</text>
</comment>
<keyword evidence="2" id="KW-1185">Reference proteome</keyword>
<dbReference type="EMBL" id="BSXU01004573">
    <property type="protein sequence ID" value="GMG45474.1"/>
    <property type="molecule type" value="Genomic_DNA"/>
</dbReference>
<name>A0A9W6Z594_AMBMO</name>
<dbReference type="Proteomes" id="UP001165063">
    <property type="component" value="Unassembled WGS sequence"/>
</dbReference>
<gene>
    <name evidence="1" type="ORF">Amon01_000681600</name>
</gene>